<gene>
    <name evidence="7" type="ORF">QF206_07085</name>
</gene>
<dbReference type="Gene3D" id="3.40.190.10">
    <property type="entry name" value="Periplasmic binding protein-like II"/>
    <property type="match status" value="1"/>
</dbReference>
<evidence type="ECO:0000313" key="8">
    <source>
        <dbReference type="Proteomes" id="UP001321506"/>
    </source>
</evidence>
<keyword evidence="3" id="KW-0813">Transport</keyword>
<dbReference type="PANTHER" id="PTHR30290:SF10">
    <property type="entry name" value="PERIPLASMIC OLIGOPEPTIDE-BINDING PROTEIN-RELATED"/>
    <property type="match status" value="1"/>
</dbReference>
<evidence type="ECO:0000256" key="2">
    <source>
        <dbReference type="ARBA" id="ARBA00005695"/>
    </source>
</evidence>
<evidence type="ECO:0000259" key="6">
    <source>
        <dbReference type="Pfam" id="PF00496"/>
    </source>
</evidence>
<evidence type="ECO:0000256" key="4">
    <source>
        <dbReference type="ARBA" id="ARBA00022729"/>
    </source>
</evidence>
<comment type="subcellular location">
    <subcellularLocation>
        <location evidence="1">Cell envelope</location>
    </subcellularLocation>
</comment>
<sequence>MHTSRTTPSGRASAPRRGGKSVLALLAGATLMLSACASDQPSEDQPTRLRVGLVSLSTSDSLDPAKATTVGGYAIARQLFDTLVEYGTDGKVTNRLAESLEPGDSADTWTLTLKDAKWSDGEDVTADDVVYTFKRFFDEELPPANSLPFLTADGVEKVDDTTVRFNLEYPTVVLPDALTSPTMAIVPEGFDPEKPIGSGPFVLANHDPGSRVSFDANDEYFQDGQPGVDTLEFISFPDSNAMVNALVGGQIDVASSMDPSLVPVVEAGGDGYKVFNYPTSGTLTWQMNVAQKPFDDVKVRQALRLAVDRQQIIDQVYDGYATLGNDIFSPFDEGYDDGLPQRERDIEQAKSLLAEAGYPDGVDVELTAAPIQPTADRQNEVLVQQAAEAGFRITFNKVDAATYYGDAYGTYPLSLSFWGQLSIFDQAAFTIVNDAPYNATKWQDDEYNSLYEQAVRTVDDDERIDLVHQMQRIEYERGAYVVAIFVDNISAYSAKVSGYQPYPNADGPSGYNFKDMTVKE</sequence>
<feature type="chain" id="PRO_5043902523" evidence="5">
    <location>
        <begin position="38"/>
        <end position="520"/>
    </location>
</feature>
<dbReference type="EMBL" id="JASATX010000002">
    <property type="protein sequence ID" value="MDI2098728.1"/>
    <property type="molecule type" value="Genomic_DNA"/>
</dbReference>
<name>A0AAW6T8P6_9MICO</name>
<dbReference type="PIRSF" id="PIRSF002741">
    <property type="entry name" value="MppA"/>
    <property type="match status" value="1"/>
</dbReference>
<dbReference type="GO" id="GO:0043190">
    <property type="term" value="C:ATP-binding cassette (ABC) transporter complex"/>
    <property type="evidence" value="ECO:0007669"/>
    <property type="project" value="InterPro"/>
</dbReference>
<dbReference type="InterPro" id="IPR030678">
    <property type="entry name" value="Peptide/Ni-bd"/>
</dbReference>
<keyword evidence="8" id="KW-1185">Reference proteome</keyword>
<dbReference type="CDD" id="cd08503">
    <property type="entry name" value="PBP2_NikA_DppA_OppA_like_17"/>
    <property type="match status" value="1"/>
</dbReference>
<dbReference type="SUPFAM" id="SSF53850">
    <property type="entry name" value="Periplasmic binding protein-like II"/>
    <property type="match status" value="1"/>
</dbReference>
<organism evidence="7 8">
    <name type="scientific">Ruicaihuangia caeni</name>
    <dbReference type="NCBI Taxonomy" id="3042517"/>
    <lineage>
        <taxon>Bacteria</taxon>
        <taxon>Bacillati</taxon>
        <taxon>Actinomycetota</taxon>
        <taxon>Actinomycetes</taxon>
        <taxon>Micrococcales</taxon>
        <taxon>Microbacteriaceae</taxon>
        <taxon>Ruicaihuangia</taxon>
    </lineage>
</organism>
<evidence type="ECO:0000256" key="3">
    <source>
        <dbReference type="ARBA" id="ARBA00022448"/>
    </source>
</evidence>
<evidence type="ECO:0000256" key="1">
    <source>
        <dbReference type="ARBA" id="ARBA00004196"/>
    </source>
</evidence>
<dbReference type="InterPro" id="IPR039424">
    <property type="entry name" value="SBP_5"/>
</dbReference>
<evidence type="ECO:0000256" key="5">
    <source>
        <dbReference type="SAM" id="SignalP"/>
    </source>
</evidence>
<comment type="similarity">
    <text evidence="2">Belongs to the bacterial solute-binding protein 5 family.</text>
</comment>
<dbReference type="GO" id="GO:0042597">
    <property type="term" value="C:periplasmic space"/>
    <property type="evidence" value="ECO:0007669"/>
    <property type="project" value="UniProtKB-ARBA"/>
</dbReference>
<dbReference type="Gene3D" id="3.10.105.10">
    <property type="entry name" value="Dipeptide-binding Protein, Domain 3"/>
    <property type="match status" value="1"/>
</dbReference>
<dbReference type="PANTHER" id="PTHR30290">
    <property type="entry name" value="PERIPLASMIC BINDING COMPONENT OF ABC TRANSPORTER"/>
    <property type="match status" value="1"/>
</dbReference>
<proteinExistence type="inferred from homology"/>
<dbReference type="RefSeq" id="WP_281488506.1">
    <property type="nucleotide sequence ID" value="NZ_CP159582.1"/>
</dbReference>
<dbReference type="GO" id="GO:0015833">
    <property type="term" value="P:peptide transport"/>
    <property type="evidence" value="ECO:0007669"/>
    <property type="project" value="TreeGrafter"/>
</dbReference>
<dbReference type="Pfam" id="PF00496">
    <property type="entry name" value="SBP_bac_5"/>
    <property type="match status" value="1"/>
</dbReference>
<evidence type="ECO:0000313" key="7">
    <source>
        <dbReference type="EMBL" id="MDI2098728.1"/>
    </source>
</evidence>
<dbReference type="Proteomes" id="UP001321506">
    <property type="component" value="Unassembled WGS sequence"/>
</dbReference>
<reference evidence="7 8" key="1">
    <citation type="submission" date="2023-04" db="EMBL/GenBank/DDBJ databases">
        <title>Klugiella caeni sp. nov. isolated from the sludge of biochemical tank.</title>
        <authorList>
            <person name="Geng K."/>
        </authorList>
    </citation>
    <scope>NUCLEOTIDE SEQUENCE [LARGE SCALE GENOMIC DNA]</scope>
    <source>
        <strain evidence="7 8">YN-L-19</strain>
    </source>
</reference>
<keyword evidence="4 5" id="KW-0732">Signal</keyword>
<feature type="domain" description="Solute-binding protein family 5" evidence="6">
    <location>
        <begin position="91"/>
        <end position="426"/>
    </location>
</feature>
<dbReference type="AlphaFoldDB" id="A0AAW6T8P6"/>
<accession>A0AAW6T8P6</accession>
<dbReference type="InterPro" id="IPR000914">
    <property type="entry name" value="SBP_5_dom"/>
</dbReference>
<dbReference type="GO" id="GO:1904680">
    <property type="term" value="F:peptide transmembrane transporter activity"/>
    <property type="evidence" value="ECO:0007669"/>
    <property type="project" value="TreeGrafter"/>
</dbReference>
<protein>
    <submittedName>
        <fullName evidence="7">ABC transporter substrate-binding protein</fullName>
    </submittedName>
</protein>
<comment type="caution">
    <text evidence="7">The sequence shown here is derived from an EMBL/GenBank/DDBJ whole genome shotgun (WGS) entry which is preliminary data.</text>
</comment>
<dbReference type="GO" id="GO:0030313">
    <property type="term" value="C:cell envelope"/>
    <property type="evidence" value="ECO:0007669"/>
    <property type="project" value="UniProtKB-SubCell"/>
</dbReference>
<feature type="signal peptide" evidence="5">
    <location>
        <begin position="1"/>
        <end position="37"/>
    </location>
</feature>